<keyword evidence="10" id="KW-0732">Signal</keyword>
<name>A0A6B9VDN3_ARAHY</name>
<dbReference type="Gene3D" id="3.20.20.80">
    <property type="entry name" value="Glycosidases"/>
    <property type="match status" value="1"/>
</dbReference>
<dbReference type="PANTHER" id="PTHR32227">
    <property type="entry name" value="GLUCAN ENDO-1,3-BETA-GLUCOSIDASE BG1-RELATED-RELATED"/>
    <property type="match status" value="1"/>
</dbReference>
<sequence length="389" mass="42947">MALMQTLVGLQILLLFHVLGTTAAQSIGVCYGTVADNLPPPKEVVDLYEANGIEKMRIYNPDPSIIEALKGSNIELVVGVPNEDIQTLATSEPSAIQWVQNNIQTHINYVKFRYIVVGNEIMPNDQQAQFISRAMQNIYAALVSFKLHTKIKVSTAIKLSLLGSSYPPSQGSFSPSSYSYIKPIISFLADKDAPLLVNLYTYFTYIGDPNDINLDFALFSPSNTTIKDGKYEYHNLFDASLDAVYAALEKLDAPNLQVVVSESGWPSDGGSAATVLNAKLYYQNLIQHVTQGTPKRPNQALETYLFAMFDEDLKGPAETERHFDQPLPQISHLQPQPPPAPDSLFHHHLRCPSSPCPISLPLHSLAYPNTLYSPPHAHPPQPPCSTVLF</sequence>
<proteinExistence type="inferred from homology"/>
<dbReference type="OrthoDB" id="941679at2759"/>
<comment type="similarity">
    <text evidence="2 8">Belongs to the glycosyl hydrolase 17 family.</text>
</comment>
<dbReference type="PROSITE" id="PS00587">
    <property type="entry name" value="GLYCOSYL_HYDROL_F17"/>
    <property type="match status" value="1"/>
</dbReference>
<evidence type="ECO:0000256" key="3">
    <source>
        <dbReference type="ARBA" id="ARBA00012780"/>
    </source>
</evidence>
<protein>
    <recommendedName>
        <fullName evidence="3">glucan endo-1,3-beta-D-glucosidase</fullName>
        <ecNumber evidence="3">3.2.1.39</ecNumber>
    </recommendedName>
    <alternativeName>
        <fullName evidence="6">(1-&gt;3)-beta-glucan endohydrolase</fullName>
    </alternativeName>
    <alternativeName>
        <fullName evidence="7">Beta-1,3-endoglucanase</fullName>
    </alternativeName>
</protein>
<dbReference type="GO" id="GO:0005975">
    <property type="term" value="P:carbohydrate metabolic process"/>
    <property type="evidence" value="ECO:0007669"/>
    <property type="project" value="InterPro"/>
</dbReference>
<dbReference type="InterPro" id="IPR044965">
    <property type="entry name" value="Glyco_hydro_17_plant"/>
</dbReference>
<accession>A0A6B9VDN3</accession>
<evidence type="ECO:0000256" key="6">
    <source>
        <dbReference type="ARBA" id="ARBA00033335"/>
    </source>
</evidence>
<evidence type="ECO:0000313" key="12">
    <source>
        <dbReference type="Proteomes" id="UP000464620"/>
    </source>
</evidence>
<evidence type="ECO:0000256" key="5">
    <source>
        <dbReference type="ARBA" id="ARBA00023295"/>
    </source>
</evidence>
<feature type="chain" id="PRO_5025412356" description="glucan endo-1,3-beta-D-glucosidase" evidence="10">
    <location>
        <begin position="25"/>
        <end position="389"/>
    </location>
</feature>
<keyword evidence="5 9" id="KW-0326">Glycosidase</keyword>
<keyword evidence="4 9" id="KW-0378">Hydrolase</keyword>
<feature type="signal peptide" evidence="10">
    <location>
        <begin position="1"/>
        <end position="24"/>
    </location>
</feature>
<gene>
    <name evidence="11" type="ORF">DS421_19g671880</name>
</gene>
<dbReference type="EC" id="3.2.1.39" evidence="3"/>
<evidence type="ECO:0000256" key="1">
    <source>
        <dbReference type="ARBA" id="ARBA00000382"/>
    </source>
</evidence>
<evidence type="ECO:0000256" key="4">
    <source>
        <dbReference type="ARBA" id="ARBA00022801"/>
    </source>
</evidence>
<dbReference type="InterPro" id="IPR000490">
    <property type="entry name" value="Glyco_hydro_17"/>
</dbReference>
<dbReference type="FunFam" id="3.20.20.80:FF:000010">
    <property type="entry name" value="glucan endo-1,3-beta-glucosidase, basic"/>
    <property type="match status" value="1"/>
</dbReference>
<dbReference type="Proteomes" id="UP000464620">
    <property type="component" value="Chromosome B09"/>
</dbReference>
<dbReference type="AlphaFoldDB" id="A0A6B9VDN3"/>
<organism evidence="11 12">
    <name type="scientific">Arachis hypogaea</name>
    <name type="common">Peanut</name>
    <dbReference type="NCBI Taxonomy" id="3818"/>
    <lineage>
        <taxon>Eukaryota</taxon>
        <taxon>Viridiplantae</taxon>
        <taxon>Streptophyta</taxon>
        <taxon>Embryophyta</taxon>
        <taxon>Tracheophyta</taxon>
        <taxon>Spermatophyta</taxon>
        <taxon>Magnoliopsida</taxon>
        <taxon>eudicotyledons</taxon>
        <taxon>Gunneridae</taxon>
        <taxon>Pentapetalae</taxon>
        <taxon>rosids</taxon>
        <taxon>fabids</taxon>
        <taxon>Fabales</taxon>
        <taxon>Fabaceae</taxon>
        <taxon>Papilionoideae</taxon>
        <taxon>50 kb inversion clade</taxon>
        <taxon>dalbergioids sensu lato</taxon>
        <taxon>Dalbergieae</taxon>
        <taxon>Pterocarpus clade</taxon>
        <taxon>Arachis</taxon>
    </lineage>
</organism>
<evidence type="ECO:0000313" key="11">
    <source>
        <dbReference type="EMBL" id="QHN79659.1"/>
    </source>
</evidence>
<comment type="catalytic activity">
    <reaction evidence="1">
        <text>Hydrolysis of (1-&gt;3)-beta-D-glucosidic linkages in (1-&gt;3)-beta-D-glucans.</text>
        <dbReference type="EC" id="3.2.1.39"/>
    </reaction>
</comment>
<reference evidence="11 12" key="1">
    <citation type="submission" date="2020-01" db="EMBL/GenBank/DDBJ databases">
        <title>Genome sequence of Arachis hypogaea, cultivar Shitouqi.</title>
        <authorList>
            <person name="Zhuang W."/>
            <person name="Chen H."/>
            <person name="Varshney R."/>
            <person name="Wang D."/>
            <person name="Ming R."/>
        </authorList>
    </citation>
    <scope>NUCLEOTIDE SEQUENCE [LARGE SCALE GENOMIC DNA]</scope>
    <source>
        <tissue evidence="11">Young leaf</tissue>
    </source>
</reference>
<evidence type="ECO:0000256" key="9">
    <source>
        <dbReference type="RuleBase" id="RU004336"/>
    </source>
</evidence>
<dbReference type="InterPro" id="IPR017853">
    <property type="entry name" value="GH"/>
</dbReference>
<dbReference type="SUPFAM" id="SSF51445">
    <property type="entry name" value="(Trans)glycosidases"/>
    <property type="match status" value="1"/>
</dbReference>
<dbReference type="Pfam" id="PF00332">
    <property type="entry name" value="Glyco_hydro_17"/>
    <property type="match status" value="1"/>
</dbReference>
<dbReference type="EMBL" id="CP031001">
    <property type="protein sequence ID" value="QHN79659.1"/>
    <property type="molecule type" value="Genomic_DNA"/>
</dbReference>
<evidence type="ECO:0000256" key="2">
    <source>
        <dbReference type="ARBA" id="ARBA00008773"/>
    </source>
</evidence>
<dbReference type="GO" id="GO:0042973">
    <property type="term" value="F:glucan endo-1,3-beta-D-glucosidase activity"/>
    <property type="evidence" value="ECO:0007669"/>
    <property type="project" value="UniProtKB-EC"/>
</dbReference>
<evidence type="ECO:0000256" key="7">
    <source>
        <dbReference type="ARBA" id="ARBA00033417"/>
    </source>
</evidence>
<evidence type="ECO:0000256" key="10">
    <source>
        <dbReference type="SAM" id="SignalP"/>
    </source>
</evidence>
<evidence type="ECO:0000256" key="8">
    <source>
        <dbReference type="RuleBase" id="RU004335"/>
    </source>
</evidence>